<reference evidence="6" key="2">
    <citation type="submission" date="2018-04" db="EMBL/GenBank/DDBJ databases">
        <authorList>
            <person name="Illikoud N."/>
        </authorList>
    </citation>
    <scope>NUCLEOTIDE SEQUENCE [LARGE SCALE GENOMIC DNA]</scope>
</reference>
<keyword evidence="5" id="KW-1185">Reference proteome</keyword>
<dbReference type="PANTHER" id="PTHR11496:SF83">
    <property type="entry name" value="HYDROXYACID-OXOACID TRANSHYDROGENASE, MITOCHONDRIAL"/>
    <property type="match status" value="1"/>
</dbReference>
<dbReference type="EC" id="1.1.1.-" evidence="4"/>
<dbReference type="GO" id="GO:0004022">
    <property type="term" value="F:alcohol dehydrogenase (NAD+) activity"/>
    <property type="evidence" value="ECO:0007669"/>
    <property type="project" value="TreeGrafter"/>
</dbReference>
<evidence type="ECO:0000313" key="5">
    <source>
        <dbReference type="Proteomes" id="UP000243591"/>
    </source>
</evidence>
<dbReference type="EMBL" id="CP023483">
    <property type="protein sequence ID" value="ATF26272.1"/>
    <property type="molecule type" value="Genomic_DNA"/>
</dbReference>
<evidence type="ECO:0000313" key="3">
    <source>
        <dbReference type="EMBL" id="ATF26272.1"/>
    </source>
</evidence>
<accession>A0A1D2K556</accession>
<dbReference type="SUPFAM" id="SSF56796">
    <property type="entry name" value="Dehydroquinate synthase-like"/>
    <property type="match status" value="1"/>
</dbReference>
<dbReference type="AlphaFoldDB" id="A0A1D2K556"/>
<dbReference type="Pfam" id="PF00465">
    <property type="entry name" value="Fe-ADH"/>
    <property type="match status" value="1"/>
</dbReference>
<keyword evidence="1 4" id="KW-0560">Oxidoreductase</keyword>
<feature type="domain" description="Alcohol dehydrogenase iron-type/glycerol dehydrogenase GldA" evidence="2">
    <location>
        <begin position="10"/>
        <end position="159"/>
    </location>
</feature>
<dbReference type="STRING" id="2756.BFR44_09560"/>
<proteinExistence type="predicted"/>
<sequence length="196" mass="21626">MEKITFKSDLFIGENALDRLCEFKNEKIFIIADRFITNLGIIEAITTRITEHNTFFVFNDISPKPQIEHIIASIAALNEFDGTMLLAIGSCAAIDTAKGVKFFGQKCGTLKAMPFVVIPTADGNTSEAASLSVVEKQTETLKYPVVTDAILPDETILDTALIQMIFPKVETEQWNVPHQITAYSAKNGNQYSKAFG</sequence>
<dbReference type="InterPro" id="IPR001670">
    <property type="entry name" value="ADH_Fe/GldA"/>
</dbReference>
<dbReference type="InterPro" id="IPR039697">
    <property type="entry name" value="Alcohol_dehydrogenase_Fe"/>
</dbReference>
<dbReference type="Proteomes" id="UP000270190">
    <property type="component" value="Unassembled WGS sequence"/>
</dbReference>
<dbReference type="PANTHER" id="PTHR11496">
    <property type="entry name" value="ALCOHOL DEHYDROGENASE"/>
    <property type="match status" value="1"/>
</dbReference>
<dbReference type="Proteomes" id="UP000243591">
    <property type="component" value="Chromosome"/>
</dbReference>
<organism evidence="3 5">
    <name type="scientific">Brochothrix thermosphacta</name>
    <name type="common">Microbacterium thermosphactum</name>
    <dbReference type="NCBI Taxonomy" id="2756"/>
    <lineage>
        <taxon>Bacteria</taxon>
        <taxon>Bacillati</taxon>
        <taxon>Bacillota</taxon>
        <taxon>Bacilli</taxon>
        <taxon>Bacillales</taxon>
        <taxon>Listeriaceae</taxon>
        <taxon>Brochothrix</taxon>
    </lineage>
</organism>
<evidence type="ECO:0000313" key="6">
    <source>
        <dbReference type="Proteomes" id="UP000270190"/>
    </source>
</evidence>
<name>A0A1D2K556_BROTH</name>
<evidence type="ECO:0000259" key="2">
    <source>
        <dbReference type="Pfam" id="PF00465"/>
    </source>
</evidence>
<dbReference type="EMBL" id="OUNC01000005">
    <property type="protein sequence ID" value="SPP27262.1"/>
    <property type="molecule type" value="Genomic_DNA"/>
</dbReference>
<dbReference type="RefSeq" id="WP_051457431.1">
    <property type="nucleotide sequence ID" value="NZ_CBCPJR010000003.1"/>
</dbReference>
<reference evidence="4" key="3">
    <citation type="submission" date="2018-04" db="EMBL/GenBank/DDBJ databases">
        <authorList>
            <person name="Go L.Y."/>
            <person name="Mitchell J.A."/>
        </authorList>
    </citation>
    <scope>NUCLEOTIDE SEQUENCE</scope>
    <source>
        <strain evidence="4">BSAS1 3</strain>
    </source>
</reference>
<evidence type="ECO:0000313" key="4">
    <source>
        <dbReference type="EMBL" id="SPP27262.1"/>
    </source>
</evidence>
<dbReference type="GO" id="GO:0046872">
    <property type="term" value="F:metal ion binding"/>
    <property type="evidence" value="ECO:0007669"/>
    <property type="project" value="InterPro"/>
</dbReference>
<dbReference type="GeneID" id="66537029"/>
<gene>
    <name evidence="4" type="ORF">BTBSAS_130042</name>
    <name evidence="3" type="ORF">CNY62_07725</name>
</gene>
<dbReference type="KEGG" id="bths:CNY62_07725"/>
<evidence type="ECO:0000256" key="1">
    <source>
        <dbReference type="ARBA" id="ARBA00023002"/>
    </source>
</evidence>
<dbReference type="OrthoDB" id="9815791at2"/>
<reference evidence="3 5" key="1">
    <citation type="submission" date="2017-09" db="EMBL/GenBank/DDBJ databases">
        <title>Complete Genome Sequences of Two Strains of the Meat Spoilage Bacterium Brochothrix thermosphacta Isolated from Ground Chicken.</title>
        <authorList>
            <person name="Paoli G.C."/>
            <person name="Wijey C."/>
            <person name="Chen C.-Y."/>
            <person name="Nguyen L."/>
            <person name="Yan X."/>
            <person name="Irwin P.L."/>
        </authorList>
    </citation>
    <scope>NUCLEOTIDE SEQUENCE [LARGE SCALE GENOMIC DNA]</scope>
    <source>
        <strain evidence="3 5">BI</strain>
    </source>
</reference>
<protein>
    <submittedName>
        <fullName evidence="4">Putative iron-containing alcohol dehydrogenase</fullName>
        <ecNumber evidence="4">1.1.1.-</ecNumber>
    </submittedName>
</protein>
<dbReference type="Gene3D" id="3.40.50.1970">
    <property type="match status" value="1"/>
</dbReference>